<evidence type="ECO:0000313" key="1">
    <source>
        <dbReference type="Proteomes" id="UP000095286"/>
    </source>
</evidence>
<accession>A0AC35TS86</accession>
<organism evidence="1 2">
    <name type="scientific">Rhabditophanes sp. KR3021</name>
    <dbReference type="NCBI Taxonomy" id="114890"/>
    <lineage>
        <taxon>Eukaryota</taxon>
        <taxon>Metazoa</taxon>
        <taxon>Ecdysozoa</taxon>
        <taxon>Nematoda</taxon>
        <taxon>Chromadorea</taxon>
        <taxon>Rhabditida</taxon>
        <taxon>Tylenchina</taxon>
        <taxon>Panagrolaimomorpha</taxon>
        <taxon>Strongyloidoidea</taxon>
        <taxon>Alloionematidae</taxon>
        <taxon>Rhabditophanes</taxon>
    </lineage>
</organism>
<name>A0AC35TS86_9BILA</name>
<evidence type="ECO:0000313" key="2">
    <source>
        <dbReference type="WBParaSite" id="RSKR_0000348100.1"/>
    </source>
</evidence>
<protein>
    <submittedName>
        <fullName evidence="2">RalA-binding protein 1</fullName>
    </submittedName>
</protein>
<sequence>MLSSTVSPIPNQDRETISRSDFGSSHERTSSSKRNSISIVSSNLAMAVEDRISASITATINNNLVALNGDVHPSTSSASTTDPVHNISTTPNSLEELLEKQWGKGIQLFSHIKGPCDLSQLLTCLEELQKESKAMQQEEIDLNKRLEHLTNVNTRLRLTLKSSQEAKDPVHESNKFPVEEKTLGSTVVSSPASLVADTPQVVINNVPSHPAVMSPVMSPAPSHVASSIGSVQSPKLNSTPVASVTNVTPPLHIAPSANIPNIATPVSVPQQRTLTPHVPMQITPSPAAVPSTISNTINSTVNNTINSSVRPATSTPNHTNLPFSVVNNLNTNSISNQLSLLAQATGQSGNGFGSAEDIQNQIRTAAMASKFPPVATRPESRTNQQAINFMSRNNASIDSPMVSTASQQQVHQQVQQQVQQQLQQQQQQQLAELARVQALNSNSHNLNNTLAATSFSKTMSSDNSPRASVQTSYGSTNAPVNGMNMMNVNNLANQFLLNRSSASGTPMTAPPTHAGIGNSAEMNIRDILSYLAGPLNGLERGSALTNLNNSLTGANNNNHPNTNGTTQLSLDQQHNILSTLFNFQSNPQNPNLLMTNYLAHAAQQQQQQQRTQQLSNMFNHQLTANLMNVQGTMSSPSIVNQGLATGTPPPTVQQLNSGNIMSSALAK</sequence>
<dbReference type="Proteomes" id="UP000095286">
    <property type="component" value="Unplaced"/>
</dbReference>
<dbReference type="WBParaSite" id="RSKR_0000348100.1">
    <property type="protein sequence ID" value="RSKR_0000348100.1"/>
    <property type="gene ID" value="RSKR_0000348100"/>
</dbReference>
<reference evidence="2" key="1">
    <citation type="submission" date="2016-11" db="UniProtKB">
        <authorList>
            <consortium name="WormBaseParasite"/>
        </authorList>
    </citation>
    <scope>IDENTIFICATION</scope>
    <source>
        <strain evidence="2">KR3021</strain>
    </source>
</reference>
<proteinExistence type="predicted"/>